<dbReference type="PROSITE" id="PS51819">
    <property type="entry name" value="VOC"/>
    <property type="match status" value="1"/>
</dbReference>
<gene>
    <name evidence="3" type="ORF">BDD21_5436</name>
</gene>
<dbReference type="GO" id="GO:0016829">
    <property type="term" value="F:lyase activity"/>
    <property type="evidence" value="ECO:0007669"/>
    <property type="project" value="UniProtKB-KW"/>
</dbReference>
<dbReference type="InterPro" id="IPR004360">
    <property type="entry name" value="Glyas_Fos-R_dOase_dom"/>
</dbReference>
<name>A0A495UNZ6_9GAMM</name>
<keyword evidence="4" id="KW-1185">Reference proteome</keyword>
<feature type="domain" description="VOC" evidence="2">
    <location>
        <begin position="4"/>
        <end position="143"/>
    </location>
</feature>
<keyword evidence="3" id="KW-0560">Oxidoreductase</keyword>
<comment type="caution">
    <text evidence="3">The sequence shown here is derived from an EMBL/GenBank/DDBJ whole genome shotgun (WGS) entry which is preliminary data.</text>
</comment>
<protein>
    <submittedName>
        <fullName evidence="3">Catechol 2,3-dioxygenase-like lactoylglutathione lyase family enzyme</fullName>
    </submittedName>
</protein>
<dbReference type="GO" id="GO:0051213">
    <property type="term" value="F:dioxygenase activity"/>
    <property type="evidence" value="ECO:0007669"/>
    <property type="project" value="UniProtKB-KW"/>
</dbReference>
<evidence type="ECO:0000313" key="3">
    <source>
        <dbReference type="EMBL" id="RKT37925.1"/>
    </source>
</evidence>
<dbReference type="Gene3D" id="3.10.180.10">
    <property type="entry name" value="2,3-Dihydroxybiphenyl 1,2-Dioxygenase, domain 1"/>
    <property type="match status" value="1"/>
</dbReference>
<dbReference type="Proteomes" id="UP000274556">
    <property type="component" value="Unassembled WGS sequence"/>
</dbReference>
<dbReference type="PANTHER" id="PTHR43048:SF5">
    <property type="entry name" value="BLR5325 PROTEIN"/>
    <property type="match status" value="1"/>
</dbReference>
<dbReference type="Pfam" id="PF00903">
    <property type="entry name" value="Glyoxalase"/>
    <property type="match status" value="1"/>
</dbReference>
<evidence type="ECO:0000256" key="1">
    <source>
        <dbReference type="ARBA" id="ARBA00022723"/>
    </source>
</evidence>
<dbReference type="InterPro" id="IPR029068">
    <property type="entry name" value="Glyas_Bleomycin-R_OHBP_Dase"/>
</dbReference>
<dbReference type="InterPro" id="IPR037523">
    <property type="entry name" value="VOC_core"/>
</dbReference>
<keyword evidence="3" id="KW-0456">Lyase</keyword>
<sequence length="150" mass="16834">MLTHFDHVTVAVRDIDAAKDFFTALGFEEVKDVVIRGERMDRYMGVRGIEAEHVTLVLKDASPRAEVQLLRYLHPETPADPSIPNLARVGFNHICFAVDDLDAEVVRLRALGISFRNEVMEFHDRKLVFLAGPEGITLELAQWLPAPGQA</sequence>
<evidence type="ECO:0000259" key="2">
    <source>
        <dbReference type="PROSITE" id="PS51819"/>
    </source>
</evidence>
<dbReference type="GO" id="GO:0046872">
    <property type="term" value="F:metal ion binding"/>
    <property type="evidence" value="ECO:0007669"/>
    <property type="project" value="UniProtKB-KW"/>
</dbReference>
<dbReference type="PANTHER" id="PTHR43048">
    <property type="entry name" value="METHYLMALONYL-COA EPIMERASE"/>
    <property type="match status" value="1"/>
</dbReference>
<dbReference type="GO" id="GO:0004493">
    <property type="term" value="F:methylmalonyl-CoA epimerase activity"/>
    <property type="evidence" value="ECO:0007669"/>
    <property type="project" value="TreeGrafter"/>
</dbReference>
<dbReference type="RefSeq" id="WP_120800215.1">
    <property type="nucleotide sequence ID" value="NZ_RBXL01000002.1"/>
</dbReference>
<dbReference type="OrthoDB" id="5243302at2"/>
<evidence type="ECO:0000313" key="4">
    <source>
        <dbReference type="Proteomes" id="UP000274556"/>
    </source>
</evidence>
<dbReference type="InterPro" id="IPR051785">
    <property type="entry name" value="MMCE/EMCE_epimerase"/>
</dbReference>
<keyword evidence="1" id="KW-0479">Metal-binding</keyword>
<proteinExistence type="predicted"/>
<dbReference type="GO" id="GO:0046491">
    <property type="term" value="P:L-methylmalonyl-CoA metabolic process"/>
    <property type="evidence" value="ECO:0007669"/>
    <property type="project" value="TreeGrafter"/>
</dbReference>
<dbReference type="EMBL" id="RBXL01000002">
    <property type="protein sequence ID" value="RKT37925.1"/>
    <property type="molecule type" value="Genomic_DNA"/>
</dbReference>
<dbReference type="SUPFAM" id="SSF54593">
    <property type="entry name" value="Glyoxalase/Bleomycin resistance protein/Dihydroxybiphenyl dioxygenase"/>
    <property type="match status" value="1"/>
</dbReference>
<accession>A0A495UNZ6</accession>
<reference evidence="3 4" key="1">
    <citation type="submission" date="2018-10" db="EMBL/GenBank/DDBJ databases">
        <title>Genomic Encyclopedia of Archaeal and Bacterial Type Strains, Phase II (KMG-II): from individual species to whole genera.</title>
        <authorList>
            <person name="Goeker M."/>
        </authorList>
    </citation>
    <scope>NUCLEOTIDE SEQUENCE [LARGE SCALE GENOMIC DNA]</scope>
    <source>
        <strain evidence="3 4">DSM 235</strain>
    </source>
</reference>
<organism evidence="3 4">
    <name type="scientific">Thiocapsa rosea</name>
    <dbReference type="NCBI Taxonomy" id="69360"/>
    <lineage>
        <taxon>Bacteria</taxon>
        <taxon>Pseudomonadati</taxon>
        <taxon>Pseudomonadota</taxon>
        <taxon>Gammaproteobacteria</taxon>
        <taxon>Chromatiales</taxon>
        <taxon>Chromatiaceae</taxon>
        <taxon>Thiocapsa</taxon>
    </lineage>
</organism>
<dbReference type="AlphaFoldDB" id="A0A495UNZ6"/>
<keyword evidence="3" id="KW-0223">Dioxygenase</keyword>